<dbReference type="RefSeq" id="WP_182542575.1">
    <property type="nucleotide sequence ID" value="NZ_JACGWZ010000001.1"/>
</dbReference>
<evidence type="ECO:0000256" key="6">
    <source>
        <dbReference type="ARBA" id="ARBA00022989"/>
    </source>
</evidence>
<dbReference type="GO" id="GO:0010041">
    <property type="term" value="P:response to iron(III) ion"/>
    <property type="evidence" value="ECO:0007669"/>
    <property type="project" value="TreeGrafter"/>
</dbReference>
<sequence>MTATTSPTAASSDPERKVVPTGGRFRYRIALVAVCVLAGSLYAWGIGDSWGNSYYSAAVESMSRSFENFLLGSFDPAGVITVDKPPMALWAQVVSVWILGYSPVALLLPQVLEGVAAVFLLHRTVRLWAGEHAALLAALVMAVTPITVAINRDNNPDTLLVLLVIAAAYALTRSIRTFVRGRSTWWLVLSAFLLGCGFLTKMLQAWIVVPVFVLAYLVGSRDPWPRRLLDLGAAAVTLLAGSFWWVAATALWPEPKPYIGGSENGSAWNLIIGYNGLGRIFGQGGGAPGGSGGPGGGGPGGGPGGGGGFGGQAGPLRLFNEQLAGQISWLLPLCLFVLVTMLVVALRRWRGGMAVNRERAAGWVLWGGWLLLVGAVFSFAEGTLHPYYTTMLAPAVGALVGAGLVRFGDRYRRSRGLAGWLLPAGVALTVVWAVVLVLRTPDWNGWAAPVVGALGGAAVLALALGRWNRAVFGTSLVLSLVAVLFVPVTWSTATALGGSGGMGGTNPTAGPSTGGPMGGRRPGGPGDAAPGRAGPAQMSGRPGQGGPMAGGSLSERQQRIVDYVSARAGDREIPLMSTSGAHGASSYIIHTDLTVVGMGGFTGGDDAPTVEQLTRWQRAGRLGFVLVGGGFGGPGGGDVPGRDRASGGTQSPGGGFGRDTGRTQWVRQSCTPVDSAAVGSEDGSSRLYDCR</sequence>
<evidence type="ECO:0000256" key="5">
    <source>
        <dbReference type="ARBA" id="ARBA00022692"/>
    </source>
</evidence>
<dbReference type="GO" id="GO:0009103">
    <property type="term" value="P:lipopolysaccharide biosynthetic process"/>
    <property type="evidence" value="ECO:0007669"/>
    <property type="project" value="UniProtKB-ARBA"/>
</dbReference>
<evidence type="ECO:0000256" key="7">
    <source>
        <dbReference type="ARBA" id="ARBA00023136"/>
    </source>
</evidence>
<evidence type="ECO:0000259" key="11">
    <source>
        <dbReference type="Pfam" id="PF24878"/>
    </source>
</evidence>
<dbReference type="InterPro" id="IPR056785">
    <property type="entry name" value="YkcA/B-like_C"/>
</dbReference>
<feature type="compositionally biased region" description="Low complexity" evidence="8">
    <location>
        <begin position="527"/>
        <end position="536"/>
    </location>
</feature>
<dbReference type="GO" id="GO:0005886">
    <property type="term" value="C:plasma membrane"/>
    <property type="evidence" value="ECO:0007669"/>
    <property type="project" value="UniProtKB-SubCell"/>
</dbReference>
<dbReference type="Pfam" id="PF13231">
    <property type="entry name" value="PMT_2"/>
    <property type="match status" value="1"/>
</dbReference>
<evidence type="ECO:0000256" key="2">
    <source>
        <dbReference type="ARBA" id="ARBA00022475"/>
    </source>
</evidence>
<feature type="transmembrane region" description="Helical" evidence="9">
    <location>
        <begin position="386"/>
        <end position="405"/>
    </location>
</feature>
<reference evidence="12 13" key="1">
    <citation type="submission" date="2020-07" db="EMBL/GenBank/DDBJ databases">
        <title>Sequencing the genomes of 1000 actinobacteria strains.</title>
        <authorList>
            <person name="Klenk H.-P."/>
        </authorList>
    </citation>
    <scope>NUCLEOTIDE SEQUENCE [LARGE SCALE GENOMIC DNA]</scope>
    <source>
        <strain evidence="12 13">DSM 45975</strain>
    </source>
</reference>
<feature type="domain" description="Putative mannosyltransferase YkcA/B-like C-terminal" evidence="11">
    <location>
        <begin position="561"/>
        <end position="633"/>
    </location>
</feature>
<feature type="region of interest" description="Disordered" evidence="8">
    <location>
        <begin position="288"/>
        <end position="307"/>
    </location>
</feature>
<accession>A0A839DR67</accession>
<dbReference type="GO" id="GO:0016763">
    <property type="term" value="F:pentosyltransferase activity"/>
    <property type="evidence" value="ECO:0007669"/>
    <property type="project" value="TreeGrafter"/>
</dbReference>
<evidence type="ECO:0000313" key="12">
    <source>
        <dbReference type="EMBL" id="MBA8823229.1"/>
    </source>
</evidence>
<dbReference type="Pfam" id="PF24878">
    <property type="entry name" value="YkcB_C"/>
    <property type="match status" value="1"/>
</dbReference>
<evidence type="ECO:0000259" key="10">
    <source>
        <dbReference type="Pfam" id="PF13231"/>
    </source>
</evidence>
<feature type="compositionally biased region" description="Polar residues" evidence="8">
    <location>
        <begin position="662"/>
        <end position="672"/>
    </location>
</feature>
<keyword evidence="13" id="KW-1185">Reference proteome</keyword>
<keyword evidence="3" id="KW-0328">Glycosyltransferase</keyword>
<evidence type="ECO:0000313" key="13">
    <source>
        <dbReference type="Proteomes" id="UP000569329"/>
    </source>
</evidence>
<dbReference type="InterPro" id="IPR038731">
    <property type="entry name" value="RgtA/B/C-like"/>
</dbReference>
<feature type="transmembrane region" description="Helical" evidence="9">
    <location>
        <begin position="184"/>
        <end position="200"/>
    </location>
</feature>
<keyword evidence="2" id="KW-1003">Cell membrane</keyword>
<dbReference type="Proteomes" id="UP000569329">
    <property type="component" value="Unassembled WGS sequence"/>
</dbReference>
<evidence type="ECO:0000256" key="8">
    <source>
        <dbReference type="SAM" id="MobiDB-lite"/>
    </source>
</evidence>
<feature type="transmembrane region" description="Helical" evidence="9">
    <location>
        <begin position="25"/>
        <end position="46"/>
    </location>
</feature>
<feature type="transmembrane region" description="Helical" evidence="9">
    <location>
        <begin position="443"/>
        <end position="464"/>
    </location>
</feature>
<evidence type="ECO:0000256" key="1">
    <source>
        <dbReference type="ARBA" id="ARBA00004651"/>
    </source>
</evidence>
<feature type="transmembrane region" description="Helical" evidence="9">
    <location>
        <begin position="133"/>
        <end position="150"/>
    </location>
</feature>
<evidence type="ECO:0000256" key="9">
    <source>
        <dbReference type="SAM" id="Phobius"/>
    </source>
</evidence>
<protein>
    <submittedName>
        <fullName evidence="12">4-amino-4-deoxy-L-arabinose transferase-like glycosyltransferase</fullName>
    </submittedName>
</protein>
<organism evidence="12 13">
    <name type="scientific">Halosaccharopolyspora lacisalsi</name>
    <dbReference type="NCBI Taxonomy" id="1000566"/>
    <lineage>
        <taxon>Bacteria</taxon>
        <taxon>Bacillati</taxon>
        <taxon>Actinomycetota</taxon>
        <taxon>Actinomycetes</taxon>
        <taxon>Pseudonocardiales</taxon>
        <taxon>Pseudonocardiaceae</taxon>
        <taxon>Halosaccharopolyspora</taxon>
    </lineage>
</organism>
<feature type="transmembrane region" description="Helical" evidence="9">
    <location>
        <begin position="156"/>
        <end position="172"/>
    </location>
</feature>
<feature type="transmembrane region" description="Helical" evidence="9">
    <location>
        <begin position="361"/>
        <end position="380"/>
    </location>
</feature>
<dbReference type="EMBL" id="JACGWZ010000001">
    <property type="protein sequence ID" value="MBA8823229.1"/>
    <property type="molecule type" value="Genomic_DNA"/>
</dbReference>
<dbReference type="PANTHER" id="PTHR33908:SF3">
    <property type="entry name" value="UNDECAPRENYL PHOSPHATE-ALPHA-4-AMINO-4-DEOXY-L-ARABINOSE ARABINOSYL TRANSFERASE"/>
    <property type="match status" value="1"/>
</dbReference>
<name>A0A839DR67_9PSEU</name>
<proteinExistence type="predicted"/>
<keyword evidence="4 12" id="KW-0808">Transferase</keyword>
<comment type="caution">
    <text evidence="12">The sequence shown here is derived from an EMBL/GenBank/DDBJ whole genome shotgun (WGS) entry which is preliminary data.</text>
</comment>
<keyword evidence="6 9" id="KW-1133">Transmembrane helix</keyword>
<gene>
    <name evidence="12" type="ORF">FHX42_000558</name>
</gene>
<comment type="subcellular location">
    <subcellularLocation>
        <location evidence="1">Cell membrane</location>
        <topology evidence="1">Multi-pass membrane protein</topology>
    </subcellularLocation>
</comment>
<feature type="transmembrane region" description="Helical" evidence="9">
    <location>
        <begin position="327"/>
        <end position="349"/>
    </location>
</feature>
<feature type="transmembrane region" description="Helical" evidence="9">
    <location>
        <begin position="417"/>
        <end position="437"/>
    </location>
</feature>
<feature type="domain" description="Glycosyltransferase RgtA/B/C/D-like" evidence="10">
    <location>
        <begin position="83"/>
        <end position="244"/>
    </location>
</feature>
<evidence type="ECO:0000256" key="4">
    <source>
        <dbReference type="ARBA" id="ARBA00022679"/>
    </source>
</evidence>
<feature type="compositionally biased region" description="Gly residues" evidence="8">
    <location>
        <begin position="512"/>
        <end position="526"/>
    </location>
</feature>
<evidence type="ECO:0000256" key="3">
    <source>
        <dbReference type="ARBA" id="ARBA00022676"/>
    </source>
</evidence>
<dbReference type="InterPro" id="IPR050297">
    <property type="entry name" value="LipidA_mod_glycosyltrf_83"/>
</dbReference>
<feature type="transmembrane region" description="Helical" evidence="9">
    <location>
        <begin position="471"/>
        <end position="490"/>
    </location>
</feature>
<feature type="transmembrane region" description="Helical" evidence="9">
    <location>
        <begin position="94"/>
        <end position="121"/>
    </location>
</feature>
<feature type="transmembrane region" description="Helical" evidence="9">
    <location>
        <begin position="231"/>
        <end position="252"/>
    </location>
</feature>
<dbReference type="AlphaFoldDB" id="A0A839DR67"/>
<feature type="region of interest" description="Disordered" evidence="8">
    <location>
        <begin position="496"/>
        <end position="556"/>
    </location>
</feature>
<dbReference type="PANTHER" id="PTHR33908">
    <property type="entry name" value="MANNOSYLTRANSFERASE YKCB-RELATED"/>
    <property type="match status" value="1"/>
</dbReference>
<keyword evidence="5 9" id="KW-0812">Transmembrane</keyword>
<keyword evidence="7 9" id="KW-0472">Membrane</keyword>
<feature type="region of interest" description="Disordered" evidence="8">
    <location>
        <begin position="634"/>
        <end position="691"/>
    </location>
</feature>